<feature type="transmembrane region" description="Helical" evidence="7">
    <location>
        <begin position="222"/>
        <end position="250"/>
    </location>
</feature>
<evidence type="ECO:0000256" key="5">
    <source>
        <dbReference type="ARBA" id="ARBA00023136"/>
    </source>
</evidence>
<comment type="subcellular location">
    <subcellularLocation>
        <location evidence="1">Membrane</location>
        <topology evidence="1">Multi-pass membrane protein</topology>
    </subcellularLocation>
</comment>
<dbReference type="InterPro" id="IPR002549">
    <property type="entry name" value="AI-2E-like"/>
</dbReference>
<organism evidence="8 9">
    <name type="scientific">Roseicella aerolata</name>
    <dbReference type="NCBI Taxonomy" id="2883479"/>
    <lineage>
        <taxon>Bacteria</taxon>
        <taxon>Pseudomonadati</taxon>
        <taxon>Pseudomonadota</taxon>
        <taxon>Alphaproteobacteria</taxon>
        <taxon>Acetobacterales</taxon>
        <taxon>Roseomonadaceae</taxon>
        <taxon>Roseicella</taxon>
    </lineage>
</organism>
<dbReference type="EMBL" id="JAJAQI010000007">
    <property type="protein sequence ID" value="MCB4821317.1"/>
    <property type="molecule type" value="Genomic_DNA"/>
</dbReference>
<reference evidence="8" key="1">
    <citation type="submission" date="2021-10" db="EMBL/GenBank/DDBJ databases">
        <title>Roseicella aerolatum sp. nov., isolated from aerosols of e-waste dismantling site.</title>
        <authorList>
            <person name="Qin T."/>
        </authorList>
    </citation>
    <scope>NUCLEOTIDE SEQUENCE</scope>
    <source>
        <strain evidence="8">GB24</strain>
    </source>
</reference>
<proteinExistence type="inferred from homology"/>
<keyword evidence="9" id="KW-1185">Reference proteome</keyword>
<keyword evidence="5 7" id="KW-0472">Membrane</keyword>
<evidence type="ECO:0000256" key="3">
    <source>
        <dbReference type="ARBA" id="ARBA00022692"/>
    </source>
</evidence>
<comment type="caution">
    <text evidence="8">The sequence shown here is derived from an EMBL/GenBank/DDBJ whole genome shotgun (WGS) entry which is preliminary data.</text>
</comment>
<sequence>MSRAATSLLVLFGLPLGLLLVAPRAVLLAFAGILLGVALRGGAEALARPFGLPGWAGLPVVILGLLGLLGLGAWFAAPTLAVQADDLVQQLPPAWTRLRDIAEGTGWGRALLSEFEAGDLVSQVGPGAAGVATAAVAGTAARMTDGIFLVFLGIFLAATPAWYLAGLRRLVAPALRPGFDPVMRALGRALGAWVGAQLLAMAIVGGLTFLGLTLIGMPLAGILAVLAALLGFIPILGPIIAWVPAVLLAAGEGWTVVLWVSGLYLLIQVVEGDLVTPLVQSRAIRLPPGLILAAQLVMLTLFGLLGLALAAPVAAVLLVLAQQLYVEAYLEQAPAWQAASAPDPAGSRGGGHLSAGPRQASRSGAGPDDPSRRGQLANDGR</sequence>
<dbReference type="Proteomes" id="UP001139311">
    <property type="component" value="Unassembled WGS sequence"/>
</dbReference>
<dbReference type="GO" id="GO:0016020">
    <property type="term" value="C:membrane"/>
    <property type="evidence" value="ECO:0007669"/>
    <property type="project" value="UniProtKB-SubCell"/>
</dbReference>
<name>A0A9X1LAE3_9PROT</name>
<dbReference type="GO" id="GO:0055085">
    <property type="term" value="P:transmembrane transport"/>
    <property type="evidence" value="ECO:0007669"/>
    <property type="project" value="TreeGrafter"/>
</dbReference>
<feature type="transmembrane region" description="Helical" evidence="7">
    <location>
        <begin position="256"/>
        <end position="279"/>
    </location>
</feature>
<feature type="transmembrane region" description="Helical" evidence="7">
    <location>
        <begin position="185"/>
        <end position="210"/>
    </location>
</feature>
<evidence type="ECO:0000256" key="6">
    <source>
        <dbReference type="SAM" id="MobiDB-lite"/>
    </source>
</evidence>
<protein>
    <submittedName>
        <fullName evidence="8">AI-2E family transporter</fullName>
    </submittedName>
</protein>
<gene>
    <name evidence="8" type="ORF">LHA35_06175</name>
</gene>
<dbReference type="PANTHER" id="PTHR21716">
    <property type="entry name" value="TRANSMEMBRANE PROTEIN"/>
    <property type="match status" value="1"/>
</dbReference>
<evidence type="ECO:0000313" key="8">
    <source>
        <dbReference type="EMBL" id="MCB4821317.1"/>
    </source>
</evidence>
<dbReference type="PANTHER" id="PTHR21716:SF62">
    <property type="entry name" value="TRANSPORT PROTEIN YDBI-RELATED"/>
    <property type="match status" value="1"/>
</dbReference>
<accession>A0A9X1LAE3</accession>
<evidence type="ECO:0000256" key="1">
    <source>
        <dbReference type="ARBA" id="ARBA00004141"/>
    </source>
</evidence>
<keyword evidence="3 7" id="KW-0812">Transmembrane</keyword>
<dbReference type="AlphaFoldDB" id="A0A9X1LAE3"/>
<evidence type="ECO:0000256" key="4">
    <source>
        <dbReference type="ARBA" id="ARBA00022989"/>
    </source>
</evidence>
<feature type="transmembrane region" description="Helical" evidence="7">
    <location>
        <begin position="55"/>
        <end position="77"/>
    </location>
</feature>
<keyword evidence="4 7" id="KW-1133">Transmembrane helix</keyword>
<feature type="transmembrane region" description="Helical" evidence="7">
    <location>
        <begin position="147"/>
        <end position="165"/>
    </location>
</feature>
<evidence type="ECO:0000256" key="7">
    <source>
        <dbReference type="SAM" id="Phobius"/>
    </source>
</evidence>
<evidence type="ECO:0000313" key="9">
    <source>
        <dbReference type="Proteomes" id="UP001139311"/>
    </source>
</evidence>
<dbReference type="RefSeq" id="WP_226605888.1">
    <property type="nucleotide sequence ID" value="NZ_JAJAQI010000007.1"/>
</dbReference>
<feature type="transmembrane region" description="Helical" evidence="7">
    <location>
        <begin position="291"/>
        <end position="320"/>
    </location>
</feature>
<comment type="similarity">
    <text evidence="2">Belongs to the autoinducer-2 exporter (AI-2E) (TC 2.A.86) family.</text>
</comment>
<evidence type="ECO:0000256" key="2">
    <source>
        <dbReference type="ARBA" id="ARBA00009773"/>
    </source>
</evidence>
<dbReference type="Pfam" id="PF01594">
    <property type="entry name" value="AI-2E_transport"/>
    <property type="match status" value="1"/>
</dbReference>
<feature type="region of interest" description="Disordered" evidence="6">
    <location>
        <begin position="339"/>
        <end position="381"/>
    </location>
</feature>